<dbReference type="OrthoDB" id="2056845at2"/>
<protein>
    <submittedName>
        <fullName evidence="1">Uncharacterized protein</fullName>
    </submittedName>
</protein>
<dbReference type="EMBL" id="FOHA01000008">
    <property type="protein sequence ID" value="SER85992.1"/>
    <property type="molecule type" value="Genomic_DNA"/>
</dbReference>
<evidence type="ECO:0000313" key="2">
    <source>
        <dbReference type="Proteomes" id="UP000198948"/>
    </source>
</evidence>
<sequence length="121" mass="13728">MIKNVDAQKPEDVTTVYETANVFASSVVNDSNTYTTSALYKNNAGKYFQINTIVPEYYQYMGHILTDSAIPHTASQMQIGVPVIDKTAKNEYWITLYLQPTTTSPKPYSWAYIQAIFNKIK</sequence>
<accession>A0A1H9SLW2</accession>
<organism evidence="1 2">
    <name type="scientific">Isobaculum melis</name>
    <dbReference type="NCBI Taxonomy" id="142588"/>
    <lineage>
        <taxon>Bacteria</taxon>
        <taxon>Bacillati</taxon>
        <taxon>Bacillota</taxon>
        <taxon>Bacilli</taxon>
        <taxon>Lactobacillales</taxon>
        <taxon>Carnobacteriaceae</taxon>
        <taxon>Isobaculum</taxon>
    </lineage>
</organism>
<name>A0A1H9SLW2_9LACT</name>
<gene>
    <name evidence="1" type="ORF">SAMN04488559_10819</name>
</gene>
<keyword evidence="2" id="KW-1185">Reference proteome</keyword>
<evidence type="ECO:0000313" key="1">
    <source>
        <dbReference type="EMBL" id="SER85992.1"/>
    </source>
</evidence>
<reference evidence="1 2" key="1">
    <citation type="submission" date="2016-10" db="EMBL/GenBank/DDBJ databases">
        <authorList>
            <person name="de Groot N.N."/>
        </authorList>
    </citation>
    <scope>NUCLEOTIDE SEQUENCE [LARGE SCALE GENOMIC DNA]</scope>
    <source>
        <strain evidence="1 2">DSM 13760</strain>
    </source>
</reference>
<dbReference type="RefSeq" id="WP_092651962.1">
    <property type="nucleotide sequence ID" value="NZ_FOHA01000008.1"/>
</dbReference>
<proteinExistence type="predicted"/>
<dbReference type="AlphaFoldDB" id="A0A1H9SLW2"/>
<dbReference type="Proteomes" id="UP000198948">
    <property type="component" value="Unassembled WGS sequence"/>
</dbReference>